<organism evidence="1">
    <name type="scientific">uncultured Caudovirales phage</name>
    <dbReference type="NCBI Taxonomy" id="2100421"/>
    <lineage>
        <taxon>Viruses</taxon>
        <taxon>Duplodnaviria</taxon>
        <taxon>Heunggongvirae</taxon>
        <taxon>Uroviricota</taxon>
        <taxon>Caudoviricetes</taxon>
        <taxon>Peduoviridae</taxon>
        <taxon>Maltschvirus</taxon>
        <taxon>Maltschvirus maltsch</taxon>
    </lineage>
</organism>
<gene>
    <name evidence="1" type="ORF">UFOVP729_10</name>
</gene>
<dbReference type="Pfam" id="PF23790">
    <property type="entry name" value="Kyano_Gp96"/>
    <property type="match status" value="1"/>
</dbReference>
<proteinExistence type="predicted"/>
<reference evidence="1" key="1">
    <citation type="submission" date="2020-04" db="EMBL/GenBank/DDBJ databases">
        <authorList>
            <person name="Chiriac C."/>
            <person name="Salcher M."/>
            <person name="Ghai R."/>
            <person name="Kavagutti S V."/>
        </authorList>
    </citation>
    <scope>NUCLEOTIDE SEQUENCE</scope>
</reference>
<dbReference type="InterPro" id="IPR057004">
    <property type="entry name" value="Gp90-like"/>
</dbReference>
<evidence type="ECO:0000313" key="1">
    <source>
        <dbReference type="EMBL" id="CAB4160722.1"/>
    </source>
</evidence>
<protein>
    <submittedName>
        <fullName evidence="1">Uncharacterized protein</fullName>
    </submittedName>
</protein>
<accession>A0A6J5NPM7</accession>
<name>A0A6J5NPM7_9CAUD</name>
<dbReference type="EMBL" id="LR796700">
    <property type="protein sequence ID" value="CAB4160722.1"/>
    <property type="molecule type" value="Genomic_DNA"/>
</dbReference>
<sequence>MRKIEKAMCEAIGQKRNMWVDNTRVEYHNDAHGETAEVYLWGNHLGTFVYKQTKFYVNGETYAKWPTRTTKSRLRALGASLV</sequence>